<evidence type="ECO:0000256" key="1">
    <source>
        <dbReference type="ARBA" id="ARBA00022679"/>
    </source>
</evidence>
<sequence length="147" mass="17018">MIRDVEINDAVWIHELNSFELGFRADYTFTKERLAHLLSKPEQHFIQGYEHNGKLVGYIHAQLYETLYDKPLANILALVVSEDNQGLGIGRLLIEALYGSAKEKGLAGIRINSGLYRENAHQYYEYMGFTKAENQMRYLKLFDDTQQ</sequence>
<proteinExistence type="predicted"/>
<keyword evidence="5" id="KW-1185">Reference proteome</keyword>
<evidence type="ECO:0000256" key="2">
    <source>
        <dbReference type="ARBA" id="ARBA00023315"/>
    </source>
</evidence>
<dbReference type="EMBL" id="CP102453">
    <property type="protein sequence ID" value="UUX34293.1"/>
    <property type="molecule type" value="Genomic_DNA"/>
</dbReference>
<dbReference type="InterPro" id="IPR000182">
    <property type="entry name" value="GNAT_dom"/>
</dbReference>
<keyword evidence="1" id="KW-0808">Transferase</keyword>
<dbReference type="CDD" id="cd04301">
    <property type="entry name" value="NAT_SF"/>
    <property type="match status" value="1"/>
</dbReference>
<evidence type="ECO:0000313" key="4">
    <source>
        <dbReference type="EMBL" id="UUX34293.1"/>
    </source>
</evidence>
<dbReference type="SUPFAM" id="SSF55729">
    <property type="entry name" value="Acyl-CoA N-acyltransferases (Nat)"/>
    <property type="match status" value="1"/>
</dbReference>
<dbReference type="Gene3D" id="3.40.630.30">
    <property type="match status" value="1"/>
</dbReference>
<accession>A0ABY5P775</accession>
<evidence type="ECO:0000259" key="3">
    <source>
        <dbReference type="PROSITE" id="PS51186"/>
    </source>
</evidence>
<dbReference type="RefSeq" id="WP_313793796.1">
    <property type="nucleotide sequence ID" value="NZ_CP102453.1"/>
</dbReference>
<feature type="domain" description="N-acetyltransferase" evidence="3">
    <location>
        <begin position="1"/>
        <end position="147"/>
    </location>
</feature>
<gene>
    <name evidence="4" type="ORF">NRE15_01075</name>
</gene>
<dbReference type="Pfam" id="PF00583">
    <property type="entry name" value="Acetyltransf_1"/>
    <property type="match status" value="1"/>
</dbReference>
<organism evidence="4 5">
    <name type="scientific">Fundicoccus culcitae</name>
    <dbReference type="NCBI Taxonomy" id="2969821"/>
    <lineage>
        <taxon>Bacteria</taxon>
        <taxon>Bacillati</taxon>
        <taxon>Bacillota</taxon>
        <taxon>Bacilli</taxon>
        <taxon>Lactobacillales</taxon>
        <taxon>Aerococcaceae</taxon>
        <taxon>Fundicoccus</taxon>
    </lineage>
</organism>
<name>A0ABY5P775_9LACT</name>
<dbReference type="Proteomes" id="UP001315967">
    <property type="component" value="Chromosome"/>
</dbReference>
<keyword evidence="2" id="KW-0012">Acyltransferase</keyword>
<evidence type="ECO:0000313" key="5">
    <source>
        <dbReference type="Proteomes" id="UP001315967"/>
    </source>
</evidence>
<dbReference type="PROSITE" id="PS51186">
    <property type="entry name" value="GNAT"/>
    <property type="match status" value="1"/>
</dbReference>
<dbReference type="InterPro" id="IPR050832">
    <property type="entry name" value="Bact_Acetyltransf"/>
</dbReference>
<reference evidence="4 5" key="1">
    <citation type="submission" date="2022-08" db="EMBL/GenBank/DDBJ databases">
        <title>Aerococcaceae sp. nov isolated from spoiled eye mask.</title>
        <authorList>
            <person name="Zhou G."/>
            <person name="Xie X.-B."/>
            <person name="Shi Q.-S."/>
            <person name="Wang Y.-S."/>
            <person name="Wen X."/>
            <person name="Peng H."/>
            <person name="Yang X.-J."/>
            <person name="Tao H.-B."/>
            <person name="Huang X.-M."/>
        </authorList>
    </citation>
    <scope>NUCLEOTIDE SEQUENCE [LARGE SCALE GENOMIC DNA]</scope>
    <source>
        <strain evidence="5">DM20194951</strain>
    </source>
</reference>
<protein>
    <submittedName>
        <fullName evidence="4">GNAT family N-acetyltransferase</fullName>
    </submittedName>
</protein>
<dbReference type="PANTHER" id="PTHR43877">
    <property type="entry name" value="AMINOALKYLPHOSPHONATE N-ACETYLTRANSFERASE-RELATED-RELATED"/>
    <property type="match status" value="1"/>
</dbReference>
<dbReference type="PANTHER" id="PTHR43877:SF2">
    <property type="entry name" value="AMINOALKYLPHOSPHONATE N-ACETYLTRANSFERASE-RELATED"/>
    <property type="match status" value="1"/>
</dbReference>
<dbReference type="InterPro" id="IPR016181">
    <property type="entry name" value="Acyl_CoA_acyltransferase"/>
</dbReference>